<dbReference type="EMBL" id="CM032187">
    <property type="protein sequence ID" value="KAG7089320.1"/>
    <property type="molecule type" value="Genomic_DNA"/>
</dbReference>
<proteinExistence type="predicted"/>
<name>A0A9P7RTX3_9AGAR</name>
<evidence type="ECO:0000313" key="1">
    <source>
        <dbReference type="EMBL" id="KAG7089320.1"/>
    </source>
</evidence>
<protein>
    <submittedName>
        <fullName evidence="1">Uncharacterized protein</fullName>
    </submittedName>
</protein>
<dbReference type="GeneID" id="66080092"/>
<dbReference type="KEGG" id="more:E1B28_011017"/>
<sequence length="89" mass="10430">MAFTREITPIPVIPVQPGFSRHVMDGCLLPPPLLRQPTWDCRPSFYYHVNRLRSILKRVNPEQTVIGRVEIWFVPKHIRPTLIGLEMAW</sequence>
<accession>A0A9P7RTX3</accession>
<keyword evidence="2" id="KW-1185">Reference proteome</keyword>
<reference evidence="1" key="1">
    <citation type="journal article" date="2021" name="Genome Biol. Evol.">
        <title>The assembled and annotated genome of the fairy-ring fungus Marasmius oreades.</title>
        <authorList>
            <person name="Hiltunen M."/>
            <person name="Ament-Velasquez S.L."/>
            <person name="Johannesson H."/>
        </authorList>
    </citation>
    <scope>NUCLEOTIDE SEQUENCE</scope>
    <source>
        <strain evidence="1">03SP1</strain>
    </source>
</reference>
<dbReference type="AlphaFoldDB" id="A0A9P7RTX3"/>
<dbReference type="RefSeq" id="XP_043005790.1">
    <property type="nucleotide sequence ID" value="XM_043156006.1"/>
</dbReference>
<comment type="caution">
    <text evidence="1">The sequence shown here is derived from an EMBL/GenBank/DDBJ whole genome shotgun (WGS) entry which is preliminary data.</text>
</comment>
<evidence type="ECO:0000313" key="2">
    <source>
        <dbReference type="Proteomes" id="UP001049176"/>
    </source>
</evidence>
<organism evidence="1 2">
    <name type="scientific">Marasmius oreades</name>
    <name type="common">fairy-ring Marasmius</name>
    <dbReference type="NCBI Taxonomy" id="181124"/>
    <lineage>
        <taxon>Eukaryota</taxon>
        <taxon>Fungi</taxon>
        <taxon>Dikarya</taxon>
        <taxon>Basidiomycota</taxon>
        <taxon>Agaricomycotina</taxon>
        <taxon>Agaricomycetes</taxon>
        <taxon>Agaricomycetidae</taxon>
        <taxon>Agaricales</taxon>
        <taxon>Marasmiineae</taxon>
        <taxon>Marasmiaceae</taxon>
        <taxon>Marasmius</taxon>
    </lineage>
</organism>
<gene>
    <name evidence="1" type="ORF">E1B28_011017</name>
</gene>
<dbReference type="Proteomes" id="UP001049176">
    <property type="component" value="Chromosome 7"/>
</dbReference>